<evidence type="ECO:0000256" key="8">
    <source>
        <dbReference type="ARBA" id="ARBA00023242"/>
    </source>
</evidence>
<dbReference type="PANTHER" id="PTHR10416">
    <property type="entry name" value="DNA POLYMERASE DELTA SUBUNIT 2"/>
    <property type="match status" value="1"/>
</dbReference>
<dbReference type="OrthoDB" id="3763at2759"/>
<dbReference type="AlphaFoldDB" id="A0A1G4IZE8"/>
<evidence type="ECO:0000313" key="13">
    <source>
        <dbReference type="Proteomes" id="UP000191144"/>
    </source>
</evidence>
<dbReference type="InterPro" id="IPR024826">
    <property type="entry name" value="DNA_pol_delta/II_ssu"/>
</dbReference>
<evidence type="ECO:0000256" key="1">
    <source>
        <dbReference type="ARBA" id="ARBA00004123"/>
    </source>
</evidence>
<dbReference type="GO" id="GO:0003677">
    <property type="term" value="F:DNA binding"/>
    <property type="evidence" value="ECO:0007669"/>
    <property type="project" value="InterPro"/>
</dbReference>
<dbReference type="InterPro" id="IPR007185">
    <property type="entry name" value="DNA_pol_a/d/e_bsu"/>
</dbReference>
<evidence type="ECO:0000256" key="3">
    <source>
        <dbReference type="ARBA" id="ARBA00012417"/>
    </source>
</evidence>
<keyword evidence="7" id="KW-0239">DNA-directed DNA polymerase</keyword>
<dbReference type="Gene3D" id="3.60.21.50">
    <property type="match status" value="1"/>
</dbReference>
<comment type="similarity">
    <text evidence="2">Belongs to the DNA polymerase delta/II small subunit family.</text>
</comment>
<evidence type="ECO:0000259" key="10">
    <source>
        <dbReference type="Pfam" id="PF04042"/>
    </source>
</evidence>
<accession>A0A1G4IZE8</accession>
<name>A0A1G4IZE8_9SACH</name>
<keyword evidence="6" id="KW-0235">DNA replication</keyword>
<evidence type="ECO:0000256" key="9">
    <source>
        <dbReference type="ARBA" id="ARBA00049244"/>
    </source>
</evidence>
<dbReference type="EMBL" id="LT598479">
    <property type="protein sequence ID" value="SCU82632.1"/>
    <property type="molecule type" value="Genomic_DNA"/>
</dbReference>
<evidence type="ECO:0000256" key="5">
    <source>
        <dbReference type="ARBA" id="ARBA00022695"/>
    </source>
</evidence>
<evidence type="ECO:0000256" key="4">
    <source>
        <dbReference type="ARBA" id="ARBA00022679"/>
    </source>
</evidence>
<gene>
    <name evidence="12" type="ORF">LAME_0C02168G</name>
</gene>
<keyword evidence="8" id="KW-0539">Nucleus</keyword>
<comment type="subcellular location">
    <subcellularLocation>
        <location evidence="1">Nucleus</location>
    </subcellularLocation>
</comment>
<proteinExistence type="inferred from homology"/>
<dbReference type="FunFam" id="2.40.50.430:FF:000002">
    <property type="entry name" value="DNA polymerase delta subunit"/>
    <property type="match status" value="1"/>
</dbReference>
<sequence>MDSVLSRFNQSRKDSDQVAIKRQELAIESGENPFYLKYEDRKYDGQYFPMYQHRLKVLRERVTQSCENKWDSHFKLNGRTVVKKNKVLDIQANEPCWCVGTIYCEMKYKPNVLEEVVNDVYGAPDLTKSYTDAEGSDEVMLEDESGRLLLVGDIVRLKPFVSGTVLGILGMEADAGAFQVLDVCYPMALPQDPSPKHSGAGKIALVSGLNIDAKNPTLSLRLQLLQDYLTGDLVDPESVSEITRLIICGNSLNASELPVLAGCLKEFGTFVGNVLQSLPIDLMPGAHDPSDQSLPQQPLHKALFEGTIRPYFHTVQKELFSPTTNPVWLKFNGVELLGTSGQNIDDICKYVIPYSTSSEANSDEQQDMNTRLNMIEDCLKWQNIAPTAPDTLWCYPYKSNDPFILTKLPHVYFVGNQPAFASRTVELEGGNEVKIIAVPEFSETGEIIILDLETLDTEVVTIKV</sequence>
<feature type="domain" description="DNA polymerase alpha/delta/epsilon subunit B" evidence="10">
    <location>
        <begin position="203"/>
        <end position="421"/>
    </location>
</feature>
<keyword evidence="5" id="KW-0548">Nucleotidyltransferase</keyword>
<dbReference type="Pfam" id="PF18018">
    <property type="entry name" value="DNA_pol_D_N"/>
    <property type="match status" value="1"/>
</dbReference>
<dbReference type="Pfam" id="PF04042">
    <property type="entry name" value="DNA_pol_E_B"/>
    <property type="match status" value="1"/>
</dbReference>
<evidence type="ECO:0000259" key="11">
    <source>
        <dbReference type="Pfam" id="PF18018"/>
    </source>
</evidence>
<dbReference type="GO" id="GO:0003887">
    <property type="term" value="F:DNA-directed DNA polymerase activity"/>
    <property type="evidence" value="ECO:0007669"/>
    <property type="project" value="UniProtKB-KW"/>
</dbReference>
<dbReference type="GO" id="GO:0043625">
    <property type="term" value="C:delta DNA polymerase complex"/>
    <property type="evidence" value="ECO:0007669"/>
    <property type="project" value="TreeGrafter"/>
</dbReference>
<protein>
    <recommendedName>
        <fullName evidence="3">DNA-directed DNA polymerase</fullName>
        <ecNumber evidence="3">2.7.7.7</ecNumber>
    </recommendedName>
</protein>
<dbReference type="GO" id="GO:0006273">
    <property type="term" value="P:lagging strand elongation"/>
    <property type="evidence" value="ECO:0007669"/>
    <property type="project" value="UniProtKB-ARBA"/>
</dbReference>
<dbReference type="Gene3D" id="2.40.50.430">
    <property type="match status" value="1"/>
</dbReference>
<dbReference type="EC" id="2.7.7.7" evidence="3"/>
<evidence type="ECO:0000313" key="12">
    <source>
        <dbReference type="EMBL" id="SCU82632.1"/>
    </source>
</evidence>
<feature type="domain" description="DNA polymerase delta subunit OB-fold" evidence="11">
    <location>
        <begin position="46"/>
        <end position="183"/>
    </location>
</feature>
<keyword evidence="4" id="KW-0808">Transferase</keyword>
<comment type="catalytic activity">
    <reaction evidence="9">
        <text>DNA(n) + a 2'-deoxyribonucleoside 5'-triphosphate = DNA(n+1) + diphosphate</text>
        <dbReference type="Rhea" id="RHEA:22508"/>
        <dbReference type="Rhea" id="RHEA-COMP:17339"/>
        <dbReference type="Rhea" id="RHEA-COMP:17340"/>
        <dbReference type="ChEBI" id="CHEBI:33019"/>
        <dbReference type="ChEBI" id="CHEBI:61560"/>
        <dbReference type="ChEBI" id="CHEBI:173112"/>
        <dbReference type="EC" id="2.7.7.7"/>
    </reaction>
</comment>
<evidence type="ECO:0000256" key="2">
    <source>
        <dbReference type="ARBA" id="ARBA00006035"/>
    </source>
</evidence>
<organism evidence="12 13">
    <name type="scientific">Lachancea meyersii CBS 8951</name>
    <dbReference type="NCBI Taxonomy" id="1266667"/>
    <lineage>
        <taxon>Eukaryota</taxon>
        <taxon>Fungi</taxon>
        <taxon>Dikarya</taxon>
        <taxon>Ascomycota</taxon>
        <taxon>Saccharomycotina</taxon>
        <taxon>Saccharomycetes</taxon>
        <taxon>Saccharomycetales</taxon>
        <taxon>Saccharomycetaceae</taxon>
        <taxon>Lachancea</taxon>
    </lineage>
</organism>
<dbReference type="PANTHER" id="PTHR10416:SF0">
    <property type="entry name" value="DNA POLYMERASE DELTA SUBUNIT 2"/>
    <property type="match status" value="1"/>
</dbReference>
<keyword evidence="13" id="KW-1185">Reference proteome</keyword>
<evidence type="ECO:0000256" key="6">
    <source>
        <dbReference type="ARBA" id="ARBA00022705"/>
    </source>
</evidence>
<dbReference type="GO" id="GO:0006281">
    <property type="term" value="P:DNA repair"/>
    <property type="evidence" value="ECO:0007669"/>
    <property type="project" value="UniProtKB-ARBA"/>
</dbReference>
<dbReference type="InterPro" id="IPR040663">
    <property type="entry name" value="DNA_pol_D_N"/>
</dbReference>
<evidence type="ECO:0000256" key="7">
    <source>
        <dbReference type="ARBA" id="ARBA00022932"/>
    </source>
</evidence>
<dbReference type="Proteomes" id="UP000191144">
    <property type="component" value="Chromosome C"/>
</dbReference>
<reference evidence="13" key="1">
    <citation type="submission" date="2016-03" db="EMBL/GenBank/DDBJ databases">
        <authorList>
            <person name="Devillers Hugo."/>
        </authorList>
    </citation>
    <scope>NUCLEOTIDE SEQUENCE [LARGE SCALE GENOMIC DNA]</scope>
</reference>